<feature type="chain" id="PRO_5046480173" description="YD repeat-containing protein" evidence="2">
    <location>
        <begin position="19"/>
        <end position="183"/>
    </location>
</feature>
<dbReference type="Proteomes" id="UP001597467">
    <property type="component" value="Unassembled WGS sequence"/>
</dbReference>
<keyword evidence="2" id="KW-0732">Signal</keyword>
<comment type="caution">
    <text evidence="3">The sequence shown here is derived from an EMBL/GenBank/DDBJ whole genome shotgun (WGS) entry which is preliminary data.</text>
</comment>
<evidence type="ECO:0000256" key="2">
    <source>
        <dbReference type="SAM" id="SignalP"/>
    </source>
</evidence>
<feature type="signal peptide" evidence="2">
    <location>
        <begin position="1"/>
        <end position="18"/>
    </location>
</feature>
<dbReference type="PROSITE" id="PS50889">
    <property type="entry name" value="S4"/>
    <property type="match status" value="1"/>
</dbReference>
<evidence type="ECO:0008006" key="5">
    <source>
        <dbReference type="Google" id="ProtNLM"/>
    </source>
</evidence>
<dbReference type="RefSeq" id="WP_379901316.1">
    <property type="nucleotide sequence ID" value="NZ_JBHULM010000007.1"/>
</dbReference>
<evidence type="ECO:0000256" key="1">
    <source>
        <dbReference type="PROSITE-ProRule" id="PRU00182"/>
    </source>
</evidence>
<name>A0ABW5JXN7_9FLAO</name>
<gene>
    <name evidence="3" type="ORF">ACFSSB_04260</name>
</gene>
<reference evidence="4" key="1">
    <citation type="journal article" date="2019" name="Int. J. Syst. Evol. Microbiol.">
        <title>The Global Catalogue of Microorganisms (GCM) 10K type strain sequencing project: providing services to taxonomists for standard genome sequencing and annotation.</title>
        <authorList>
            <consortium name="The Broad Institute Genomics Platform"/>
            <consortium name="The Broad Institute Genome Sequencing Center for Infectious Disease"/>
            <person name="Wu L."/>
            <person name="Ma J."/>
        </authorList>
    </citation>
    <scope>NUCLEOTIDE SEQUENCE [LARGE SCALE GENOMIC DNA]</scope>
    <source>
        <strain evidence="4">KCTC 42808</strain>
    </source>
</reference>
<keyword evidence="4" id="KW-1185">Reference proteome</keyword>
<organism evidence="3 4">
    <name type="scientific">Lacinutrix gracilariae</name>
    <dbReference type="NCBI Taxonomy" id="1747198"/>
    <lineage>
        <taxon>Bacteria</taxon>
        <taxon>Pseudomonadati</taxon>
        <taxon>Bacteroidota</taxon>
        <taxon>Flavobacteriia</taxon>
        <taxon>Flavobacteriales</taxon>
        <taxon>Flavobacteriaceae</taxon>
        <taxon>Lacinutrix</taxon>
    </lineage>
</organism>
<accession>A0ABW5JXN7</accession>
<sequence>MKNLIYICSLLIGLGAYAQNNNPVDVTEETTVKTVKEKVNGKIVEKKIKVKTLQTQEVKIDPKYRYDLNGKRMDTPIKVTKTIQVDKDNDVAYDTKTKVTYYKFKDKDYSFIPDEQGFVVSVKEGDKDVTFGTARYSAKNMSYIFTTDTYTGVGYFDKNKTFVIEYFDGKSDGLVTKEFKIAK</sequence>
<dbReference type="EMBL" id="JBHULM010000007">
    <property type="protein sequence ID" value="MFD2541522.1"/>
    <property type="molecule type" value="Genomic_DNA"/>
</dbReference>
<evidence type="ECO:0000313" key="4">
    <source>
        <dbReference type="Proteomes" id="UP001597467"/>
    </source>
</evidence>
<protein>
    <recommendedName>
        <fullName evidence="5">YD repeat-containing protein</fullName>
    </recommendedName>
</protein>
<keyword evidence="1" id="KW-0694">RNA-binding</keyword>
<evidence type="ECO:0000313" key="3">
    <source>
        <dbReference type="EMBL" id="MFD2541522.1"/>
    </source>
</evidence>
<proteinExistence type="predicted"/>